<feature type="transmembrane region" description="Helical" evidence="14">
    <location>
        <begin position="301"/>
        <end position="321"/>
    </location>
</feature>
<dbReference type="AlphaFoldDB" id="A0A348FWS3"/>
<evidence type="ECO:0000256" key="8">
    <source>
        <dbReference type="ARBA" id="ARBA00022842"/>
    </source>
</evidence>
<comment type="subcellular location">
    <subcellularLocation>
        <location evidence="1">Cell inner membrane</location>
        <topology evidence="1">Multi-pass membrane protein</topology>
    </subcellularLocation>
</comment>
<comment type="catalytic activity">
    <reaction evidence="12">
        <text>Mg(2+)(in) = Mg(2+)(out)</text>
        <dbReference type="Rhea" id="RHEA:29827"/>
        <dbReference type="ChEBI" id="CHEBI:18420"/>
    </reaction>
</comment>
<evidence type="ECO:0000256" key="7">
    <source>
        <dbReference type="ARBA" id="ARBA00022692"/>
    </source>
</evidence>
<dbReference type="GO" id="GO:0005886">
    <property type="term" value="C:plasma membrane"/>
    <property type="evidence" value="ECO:0007669"/>
    <property type="project" value="UniProtKB-SubCell"/>
</dbReference>
<dbReference type="CDD" id="cd12837">
    <property type="entry name" value="EcCorA-like_u1"/>
    <property type="match status" value="1"/>
</dbReference>
<dbReference type="InterPro" id="IPR002523">
    <property type="entry name" value="MgTranspt_CorA/ZnTranspt_ZntB"/>
</dbReference>
<evidence type="ECO:0000313" key="15">
    <source>
        <dbReference type="EMBL" id="BBF91756.1"/>
    </source>
</evidence>
<dbReference type="SUPFAM" id="SSF143865">
    <property type="entry name" value="CorA soluble domain-like"/>
    <property type="match status" value="1"/>
</dbReference>
<dbReference type="RefSeq" id="WP_126397231.1">
    <property type="nucleotide sequence ID" value="NZ_AP018907.1"/>
</dbReference>
<evidence type="ECO:0000256" key="12">
    <source>
        <dbReference type="ARBA" id="ARBA00034269"/>
    </source>
</evidence>
<keyword evidence="10" id="KW-0406">Ion transport</keyword>
<keyword evidence="16" id="KW-1185">Reference proteome</keyword>
<dbReference type="PANTHER" id="PTHR47685:SF1">
    <property type="entry name" value="MAGNESIUM TRANSPORT PROTEIN CORA"/>
    <property type="match status" value="1"/>
</dbReference>
<protein>
    <recommendedName>
        <fullName evidence="3">Magnesium transport protein CorA</fullName>
    </recommendedName>
</protein>
<evidence type="ECO:0000256" key="13">
    <source>
        <dbReference type="SAM" id="Coils"/>
    </source>
</evidence>
<keyword evidence="11 14" id="KW-0472">Membrane</keyword>
<organism evidence="15 16">
    <name type="scientific">Blastochloris tepida</name>
    <dbReference type="NCBI Taxonomy" id="2233851"/>
    <lineage>
        <taxon>Bacteria</taxon>
        <taxon>Pseudomonadati</taxon>
        <taxon>Pseudomonadota</taxon>
        <taxon>Alphaproteobacteria</taxon>
        <taxon>Hyphomicrobiales</taxon>
        <taxon>Blastochloridaceae</taxon>
        <taxon>Blastochloris</taxon>
    </lineage>
</organism>
<evidence type="ECO:0000256" key="14">
    <source>
        <dbReference type="SAM" id="Phobius"/>
    </source>
</evidence>
<dbReference type="GO" id="GO:0015095">
    <property type="term" value="F:magnesium ion transmembrane transporter activity"/>
    <property type="evidence" value="ECO:0007669"/>
    <property type="project" value="TreeGrafter"/>
</dbReference>
<keyword evidence="6" id="KW-0997">Cell inner membrane</keyword>
<gene>
    <name evidence="15" type="primary">corA</name>
    <name evidence="15" type="ORF">BLTE_04410</name>
</gene>
<dbReference type="InterPro" id="IPR045861">
    <property type="entry name" value="CorA_cytoplasmic_dom"/>
</dbReference>
<dbReference type="GO" id="GO:0015087">
    <property type="term" value="F:cobalt ion transmembrane transporter activity"/>
    <property type="evidence" value="ECO:0007669"/>
    <property type="project" value="TreeGrafter"/>
</dbReference>
<accession>A0A348FWS3</accession>
<evidence type="ECO:0000256" key="6">
    <source>
        <dbReference type="ARBA" id="ARBA00022519"/>
    </source>
</evidence>
<reference evidence="15 16" key="1">
    <citation type="submission" date="2018-08" db="EMBL/GenBank/DDBJ databases">
        <title>Complete genome sequencing of Blastochloris tepida GI.</title>
        <authorList>
            <person name="Tsukatani Y."/>
            <person name="Mori H."/>
        </authorList>
    </citation>
    <scope>NUCLEOTIDE SEQUENCE [LARGE SCALE GENOMIC DNA]</scope>
    <source>
        <strain evidence="15 16">GI</strain>
    </source>
</reference>
<dbReference type="OrthoDB" id="9803416at2"/>
<dbReference type="Pfam" id="PF01544">
    <property type="entry name" value="CorA"/>
    <property type="match status" value="1"/>
</dbReference>
<evidence type="ECO:0000256" key="2">
    <source>
        <dbReference type="ARBA" id="ARBA00009765"/>
    </source>
</evidence>
<proteinExistence type="inferred from homology"/>
<sequence length="327" mass="36268">MLAVFTPNGASLVRSQLGSQDTPPALEPGAVWLDLISPTPAEAKAVETLLGFEVPTREEMQEIEPSSRLYEENGARYMTATLLCQSETAQPRLSPVTFILHGSKLVTVRYDEPRPFAILGAKLARTCPPTVTGLQVFMDLLEAIVDRAADTMERLSAEVDNLSGRVFATTREGTGKIDFKHILRAVGRRGDLTSKAREALVSIGRLLLYMQNESDTLKLSKDMRAQIKSMSRDVASLTDHASYLGDKVQFLLDATLGLVTIDQNNVIKIFAVLSVVLMPPTLVASIYGMNFKYMPELDWHYGYPLAVAVMFLAAVLPYLLFRWKKWL</sequence>
<feature type="transmembrane region" description="Helical" evidence="14">
    <location>
        <begin position="269"/>
        <end position="289"/>
    </location>
</feature>
<evidence type="ECO:0000256" key="10">
    <source>
        <dbReference type="ARBA" id="ARBA00023065"/>
    </source>
</evidence>
<dbReference type="InterPro" id="IPR045863">
    <property type="entry name" value="CorA_TM1_TM2"/>
</dbReference>
<dbReference type="PANTHER" id="PTHR47685">
    <property type="entry name" value="MAGNESIUM TRANSPORT PROTEIN CORA"/>
    <property type="match status" value="1"/>
</dbReference>
<keyword evidence="9 14" id="KW-1133">Transmembrane helix</keyword>
<dbReference type="EMBL" id="AP018907">
    <property type="protein sequence ID" value="BBF91756.1"/>
    <property type="molecule type" value="Genomic_DNA"/>
</dbReference>
<evidence type="ECO:0000256" key="4">
    <source>
        <dbReference type="ARBA" id="ARBA00022448"/>
    </source>
</evidence>
<dbReference type="GO" id="GO:0015099">
    <property type="term" value="F:nickel cation transmembrane transporter activity"/>
    <property type="evidence" value="ECO:0007669"/>
    <property type="project" value="TreeGrafter"/>
</dbReference>
<evidence type="ECO:0000256" key="11">
    <source>
        <dbReference type="ARBA" id="ARBA00023136"/>
    </source>
</evidence>
<keyword evidence="13" id="KW-0175">Coiled coil</keyword>
<dbReference type="Gene3D" id="1.20.58.340">
    <property type="entry name" value="Magnesium transport protein CorA, transmembrane region"/>
    <property type="match status" value="2"/>
</dbReference>
<keyword evidence="5" id="KW-1003">Cell membrane</keyword>
<dbReference type="Proteomes" id="UP000266934">
    <property type="component" value="Chromosome"/>
</dbReference>
<dbReference type="KEGG" id="blag:BLTE_04410"/>
<keyword evidence="4" id="KW-0813">Transport</keyword>
<dbReference type="InterPro" id="IPR050829">
    <property type="entry name" value="CorA_MIT"/>
</dbReference>
<evidence type="ECO:0000256" key="1">
    <source>
        <dbReference type="ARBA" id="ARBA00004429"/>
    </source>
</evidence>
<dbReference type="SUPFAM" id="SSF144083">
    <property type="entry name" value="Magnesium transport protein CorA, transmembrane region"/>
    <property type="match status" value="1"/>
</dbReference>
<dbReference type="Gene3D" id="3.30.460.20">
    <property type="entry name" value="CorA soluble domain-like"/>
    <property type="match status" value="1"/>
</dbReference>
<keyword evidence="7 14" id="KW-0812">Transmembrane</keyword>
<comment type="similarity">
    <text evidence="2">Belongs to the CorA metal ion transporter (MIT) (TC 1.A.35) family.</text>
</comment>
<evidence type="ECO:0000256" key="5">
    <source>
        <dbReference type="ARBA" id="ARBA00022475"/>
    </source>
</evidence>
<keyword evidence="8" id="KW-0460">Magnesium</keyword>
<evidence type="ECO:0000256" key="9">
    <source>
        <dbReference type="ARBA" id="ARBA00022989"/>
    </source>
</evidence>
<feature type="coiled-coil region" evidence="13">
    <location>
        <begin position="138"/>
        <end position="165"/>
    </location>
</feature>
<evidence type="ECO:0000256" key="3">
    <source>
        <dbReference type="ARBA" id="ARBA00019439"/>
    </source>
</evidence>
<dbReference type="FunFam" id="1.20.58.340:FF:000001">
    <property type="entry name" value="Magnesium transport protein CorA"/>
    <property type="match status" value="1"/>
</dbReference>
<evidence type="ECO:0000313" key="16">
    <source>
        <dbReference type="Proteomes" id="UP000266934"/>
    </source>
</evidence>
<name>A0A348FWS3_9HYPH</name>